<dbReference type="AlphaFoldDB" id="A0A9X2BAK6"/>
<feature type="transmembrane region" description="Helical" evidence="1">
    <location>
        <begin position="6"/>
        <end position="24"/>
    </location>
</feature>
<organism evidence="2 3">
    <name type="scientific">Mucilaginibacter straminoryzae</name>
    <dbReference type="NCBI Taxonomy" id="2932774"/>
    <lineage>
        <taxon>Bacteria</taxon>
        <taxon>Pseudomonadati</taxon>
        <taxon>Bacteroidota</taxon>
        <taxon>Sphingobacteriia</taxon>
        <taxon>Sphingobacteriales</taxon>
        <taxon>Sphingobacteriaceae</taxon>
        <taxon>Mucilaginibacter</taxon>
    </lineage>
</organism>
<accession>A0A9X2BAK6</accession>
<keyword evidence="1" id="KW-0812">Transmembrane</keyword>
<keyword evidence="3" id="KW-1185">Reference proteome</keyword>
<name>A0A9X2BAK6_9SPHI</name>
<dbReference type="Proteomes" id="UP001139450">
    <property type="component" value="Unassembled WGS sequence"/>
</dbReference>
<protein>
    <submittedName>
        <fullName evidence="2">Uncharacterized protein</fullName>
    </submittedName>
</protein>
<evidence type="ECO:0000313" key="2">
    <source>
        <dbReference type="EMBL" id="MCJ8208892.1"/>
    </source>
</evidence>
<keyword evidence="1" id="KW-0472">Membrane</keyword>
<dbReference type="RefSeq" id="WP_245128727.1">
    <property type="nucleotide sequence ID" value="NZ_JALJEJ010000002.1"/>
</dbReference>
<sequence>MKVLAALAGGLAGAVVLTGIHQVVKKKRGHIAPRMDLLGMETLIKLGRKAKINLPDEDTLYQITLAGDLLSNTVYYSTAAIGPKQTWLKGALLGLGAGVGAVYLPKPMGLNPDHSNRTEQTKVLSVVYYLVGGLVAAGVIKLLKAEKVKEVSSV</sequence>
<evidence type="ECO:0000313" key="3">
    <source>
        <dbReference type="Proteomes" id="UP001139450"/>
    </source>
</evidence>
<feature type="transmembrane region" description="Helical" evidence="1">
    <location>
        <begin position="86"/>
        <end position="104"/>
    </location>
</feature>
<feature type="transmembrane region" description="Helical" evidence="1">
    <location>
        <begin position="124"/>
        <end position="143"/>
    </location>
</feature>
<proteinExistence type="predicted"/>
<evidence type="ECO:0000256" key="1">
    <source>
        <dbReference type="SAM" id="Phobius"/>
    </source>
</evidence>
<comment type="caution">
    <text evidence="2">The sequence shown here is derived from an EMBL/GenBank/DDBJ whole genome shotgun (WGS) entry which is preliminary data.</text>
</comment>
<gene>
    <name evidence="2" type="ORF">MUY27_04175</name>
</gene>
<reference evidence="2" key="1">
    <citation type="submission" date="2022-04" db="EMBL/GenBank/DDBJ databases">
        <title>Mucilaginibacter sp. RS28 isolated from freshwater.</title>
        <authorList>
            <person name="Ko S.-R."/>
        </authorList>
    </citation>
    <scope>NUCLEOTIDE SEQUENCE</scope>
    <source>
        <strain evidence="2">RS28</strain>
    </source>
</reference>
<keyword evidence="1" id="KW-1133">Transmembrane helix</keyword>
<dbReference type="EMBL" id="JALJEJ010000002">
    <property type="protein sequence ID" value="MCJ8208892.1"/>
    <property type="molecule type" value="Genomic_DNA"/>
</dbReference>